<dbReference type="InterPro" id="IPR056096">
    <property type="entry name" value="DUF7679"/>
</dbReference>
<accession>A0A0R1KB88</accession>
<sequence length="169" mass="20351">MTYIGTIGIRIERWIIIKTYYAVKVKRVDGKTLHFKLPRDLQRAMRNHRTESDDWKSILKGALINIEMAPHRTNLQPPISVAKVKSVFIVDKNFMSTRSQFVSKDNWEGDISTRQLYSYLRHDYPLLNRLEIKNDIKYWKTGKKNHLIWLLTLIRTRMYYRKIKKARRK</sequence>
<name>A0A0R1KB88_9LACO</name>
<dbReference type="PATRIC" id="fig|1423775.4.peg.2080"/>
<dbReference type="RefSeq" id="WP_025025350.1">
    <property type="nucleotide sequence ID" value="NZ_AZDZ01000003.1"/>
</dbReference>
<dbReference type="Proteomes" id="UP000051248">
    <property type="component" value="Unassembled WGS sequence"/>
</dbReference>
<dbReference type="OrthoDB" id="2329079at2"/>
<dbReference type="eggNOG" id="ENOG5030AWC">
    <property type="taxonomic scope" value="Bacteria"/>
</dbReference>
<dbReference type="Pfam" id="PF24727">
    <property type="entry name" value="DUF7679"/>
    <property type="match status" value="1"/>
</dbReference>
<reference evidence="1 2" key="1">
    <citation type="journal article" date="2015" name="Genome Announc.">
        <title>Expanding the biotechnology potential of lactobacilli through comparative genomics of 213 strains and associated genera.</title>
        <authorList>
            <person name="Sun Z."/>
            <person name="Harris H.M."/>
            <person name="McCann A."/>
            <person name="Guo C."/>
            <person name="Argimon S."/>
            <person name="Zhang W."/>
            <person name="Yang X."/>
            <person name="Jeffery I.B."/>
            <person name="Cooney J.C."/>
            <person name="Kagawa T.F."/>
            <person name="Liu W."/>
            <person name="Song Y."/>
            <person name="Salvetti E."/>
            <person name="Wrobel A."/>
            <person name="Rasinkangas P."/>
            <person name="Parkhill J."/>
            <person name="Rea M.C."/>
            <person name="O'Sullivan O."/>
            <person name="Ritari J."/>
            <person name="Douillard F.P."/>
            <person name="Paul Ross R."/>
            <person name="Yang R."/>
            <person name="Briner A.E."/>
            <person name="Felis G.E."/>
            <person name="de Vos W.M."/>
            <person name="Barrangou R."/>
            <person name="Klaenhammer T.R."/>
            <person name="Caufield P.W."/>
            <person name="Cui Y."/>
            <person name="Zhang H."/>
            <person name="O'Toole P.W."/>
        </authorList>
    </citation>
    <scope>NUCLEOTIDE SEQUENCE [LARGE SCALE GENOMIC DNA]</scope>
    <source>
        <strain evidence="1 2">DSM 19682</strain>
    </source>
</reference>
<keyword evidence="2" id="KW-1185">Reference proteome</keyword>
<gene>
    <name evidence="1" type="ORF">FD03_GL002043</name>
</gene>
<evidence type="ECO:0000313" key="1">
    <source>
        <dbReference type="EMBL" id="KRK80616.1"/>
    </source>
</evidence>
<proteinExistence type="predicted"/>
<dbReference type="EMBL" id="AZDZ01000003">
    <property type="protein sequence ID" value="KRK80616.1"/>
    <property type="molecule type" value="Genomic_DNA"/>
</dbReference>
<evidence type="ECO:0000313" key="2">
    <source>
        <dbReference type="Proteomes" id="UP000051248"/>
    </source>
</evidence>
<organism evidence="1 2">
    <name type="scientific">Companilactobacillus nodensis DSM 19682 = JCM 14932 = NBRC 107160</name>
    <dbReference type="NCBI Taxonomy" id="1423775"/>
    <lineage>
        <taxon>Bacteria</taxon>
        <taxon>Bacillati</taxon>
        <taxon>Bacillota</taxon>
        <taxon>Bacilli</taxon>
        <taxon>Lactobacillales</taxon>
        <taxon>Lactobacillaceae</taxon>
        <taxon>Companilactobacillus</taxon>
    </lineage>
</organism>
<protein>
    <submittedName>
        <fullName evidence="1">Uncharacterized protein</fullName>
    </submittedName>
</protein>
<dbReference type="AlphaFoldDB" id="A0A0R1KB88"/>
<comment type="caution">
    <text evidence="1">The sequence shown here is derived from an EMBL/GenBank/DDBJ whole genome shotgun (WGS) entry which is preliminary data.</text>
</comment>